<protein>
    <recommendedName>
        <fullName evidence="5">ZZ-type domain-containing protein</fullName>
    </recommendedName>
</protein>
<gene>
    <name evidence="6" type="ORF">TVY486_0100310</name>
</gene>
<sequence length="725" mass="82094">MNEDECIISNPVSWSMMLKYERDDTIAQLCRQFSFFSVDKLKLVEREEFVCSSNLDFESTDLLLIRGSVGITRSEAFLRLLRLARLTIVQDLASNVIVAPQVGDILPHMMLYPLWETNQTKSFRRWNILYWATKCGIVRKFKRRNDMTKQHVEHLINKKQDNGQQATGSDGDICGLKEEVLYNAYREVIEMEQEDQNETLDIYHTACSEERVDLSLISASVTTVVVVWASWDDKSVCWIREKLFNPNNVDTTSCSMGQVSCAFEADGDPWLKVVNEFIAIRSKPPVRQKNGNILSAKCAQIVLISVDRDKDSAVSVLSELMVKTRGWKSPVVSLLPLWSGPEGLQSEMATAINVTELPFFVAIQNCNPQTTKQGSGRYPRICYITSNLQNSTAPQQTSNRNALAEFHKLDTELVDWHLIDREERSALASSIAHHITTSGAPLKLNARVDRAYQMIRVPQSMAGKLLKPFVTSSMILSGIISTTDLLKMGKDLRALCRIKNCMIDLRVMKPSSPVTIELNPVTPTKYIYGHVRSVTCGECHREIMIDEEFHFRCIHCEQVDGVVCRRCFSEGFHPQHHILLRVNLNAPTTIELLWGPSNVVPLVLFRGVLLNNTSETHVGVYCNLCSKIIRGIRWKCSVCYQFDVCDQCDENKIRPHLVNRRISTMSRMAPSLRRGVHSAKVSVSHPKEHMFLCIRHGCGSDGDACLRPVMDTEILKSILNGEVCH</sequence>
<keyword evidence="3" id="KW-0862">Zinc</keyword>
<evidence type="ECO:0000259" key="5">
    <source>
        <dbReference type="PROSITE" id="PS50135"/>
    </source>
</evidence>
<dbReference type="VEuPathDB" id="TriTrypDB:TvY486_0100310"/>
<dbReference type="EMBL" id="HE573017">
    <property type="protein sequence ID" value="CCC46383.1"/>
    <property type="molecule type" value="Genomic_DNA"/>
</dbReference>
<proteinExistence type="predicted"/>
<evidence type="ECO:0000256" key="4">
    <source>
        <dbReference type="PROSITE-ProRule" id="PRU00228"/>
    </source>
</evidence>
<dbReference type="GO" id="GO:0008270">
    <property type="term" value="F:zinc ion binding"/>
    <property type="evidence" value="ECO:0007669"/>
    <property type="project" value="UniProtKB-KW"/>
</dbReference>
<dbReference type="InterPro" id="IPR000433">
    <property type="entry name" value="Znf_ZZ"/>
</dbReference>
<dbReference type="OMA" id="CAMRCGI"/>
<accession>G0TR19</accession>
<dbReference type="PROSITE" id="PS50135">
    <property type="entry name" value="ZF_ZZ_2"/>
    <property type="match status" value="1"/>
</dbReference>
<evidence type="ECO:0000256" key="1">
    <source>
        <dbReference type="ARBA" id="ARBA00022723"/>
    </source>
</evidence>
<evidence type="ECO:0000256" key="3">
    <source>
        <dbReference type="ARBA" id="ARBA00022833"/>
    </source>
</evidence>
<evidence type="ECO:0000313" key="6">
    <source>
        <dbReference type="EMBL" id="CCC46383.1"/>
    </source>
</evidence>
<dbReference type="Pfam" id="PF00569">
    <property type="entry name" value="ZZ"/>
    <property type="match status" value="1"/>
</dbReference>
<dbReference type="SMART" id="SM00291">
    <property type="entry name" value="ZnF_ZZ"/>
    <property type="match status" value="2"/>
</dbReference>
<name>G0TR19_TRYVY</name>
<dbReference type="InterPro" id="IPR043145">
    <property type="entry name" value="Znf_ZZ_sf"/>
</dbReference>
<keyword evidence="1" id="KW-0479">Metal-binding</keyword>
<feature type="domain" description="ZZ-type" evidence="5">
    <location>
        <begin position="617"/>
        <end position="673"/>
    </location>
</feature>
<evidence type="ECO:0000256" key="2">
    <source>
        <dbReference type="ARBA" id="ARBA00022771"/>
    </source>
</evidence>
<dbReference type="AlphaFoldDB" id="G0TR19"/>
<dbReference type="Gene3D" id="3.30.60.90">
    <property type="match status" value="1"/>
</dbReference>
<reference evidence="6" key="1">
    <citation type="journal article" date="2012" name="Proc. Natl. Acad. Sci. U.S.A.">
        <title>Antigenic diversity is generated by distinct evolutionary mechanisms in African trypanosome species.</title>
        <authorList>
            <person name="Jackson A.P."/>
            <person name="Berry A."/>
            <person name="Aslett M."/>
            <person name="Allison H.C."/>
            <person name="Burton P."/>
            <person name="Vavrova-Anderson J."/>
            <person name="Brown R."/>
            <person name="Browne H."/>
            <person name="Corton N."/>
            <person name="Hauser H."/>
            <person name="Gamble J."/>
            <person name="Gilderthorp R."/>
            <person name="Marcello L."/>
            <person name="McQuillan J."/>
            <person name="Otto T.D."/>
            <person name="Quail M.A."/>
            <person name="Sanders M.J."/>
            <person name="van Tonder A."/>
            <person name="Ginger M.L."/>
            <person name="Field M.C."/>
            <person name="Barry J.D."/>
            <person name="Hertz-Fowler C."/>
            <person name="Berriman M."/>
        </authorList>
    </citation>
    <scope>NUCLEOTIDE SEQUENCE</scope>
    <source>
        <strain evidence="6">Y486</strain>
    </source>
</reference>
<keyword evidence="2 4" id="KW-0863">Zinc-finger</keyword>
<organism evidence="6">
    <name type="scientific">Trypanosoma vivax (strain Y486)</name>
    <dbReference type="NCBI Taxonomy" id="1055687"/>
    <lineage>
        <taxon>Eukaryota</taxon>
        <taxon>Discoba</taxon>
        <taxon>Euglenozoa</taxon>
        <taxon>Kinetoplastea</taxon>
        <taxon>Metakinetoplastina</taxon>
        <taxon>Trypanosomatida</taxon>
        <taxon>Trypanosomatidae</taxon>
        <taxon>Trypanosoma</taxon>
        <taxon>Duttonella</taxon>
    </lineage>
</organism>
<dbReference type="SUPFAM" id="SSF57850">
    <property type="entry name" value="RING/U-box"/>
    <property type="match status" value="2"/>
</dbReference>